<dbReference type="PIRSF" id="PIRSF000446">
    <property type="entry name" value="Mct"/>
    <property type="match status" value="1"/>
</dbReference>
<dbReference type="InterPro" id="IPR016036">
    <property type="entry name" value="Malonyl_transacylase_ACP-bd"/>
</dbReference>
<keyword evidence="2 4" id="KW-0012">Acyltransferase</keyword>
<evidence type="ECO:0000256" key="4">
    <source>
        <dbReference type="PIRNR" id="PIRNR000446"/>
    </source>
</evidence>
<dbReference type="InterPro" id="IPR016035">
    <property type="entry name" value="Acyl_Trfase/lysoPLipase"/>
</dbReference>
<evidence type="ECO:0000313" key="7">
    <source>
        <dbReference type="Proteomes" id="UP001519288"/>
    </source>
</evidence>
<dbReference type="InterPro" id="IPR014043">
    <property type="entry name" value="Acyl_transferase_dom"/>
</dbReference>
<keyword evidence="1 4" id="KW-0808">Transferase</keyword>
<dbReference type="RefSeq" id="WP_209860700.1">
    <property type="nucleotide sequence ID" value="NZ_JAGGLD010000002.1"/>
</dbReference>
<dbReference type="Proteomes" id="UP001519288">
    <property type="component" value="Unassembled WGS sequence"/>
</dbReference>
<evidence type="ECO:0000313" key="6">
    <source>
        <dbReference type="EMBL" id="MBP2000456.1"/>
    </source>
</evidence>
<accession>A0ABS4JHM0</accession>
<dbReference type="NCBIfam" id="TIGR00128">
    <property type="entry name" value="fabD"/>
    <property type="match status" value="1"/>
</dbReference>
<dbReference type="Gene3D" id="3.30.70.250">
    <property type="entry name" value="Malonyl-CoA ACP transacylase, ACP-binding"/>
    <property type="match status" value="1"/>
</dbReference>
<evidence type="ECO:0000259" key="5">
    <source>
        <dbReference type="SMART" id="SM00827"/>
    </source>
</evidence>
<reference evidence="6 7" key="1">
    <citation type="submission" date="2021-03" db="EMBL/GenBank/DDBJ databases">
        <title>Genomic Encyclopedia of Type Strains, Phase IV (KMG-IV): sequencing the most valuable type-strain genomes for metagenomic binning, comparative biology and taxonomic classification.</title>
        <authorList>
            <person name="Goeker M."/>
        </authorList>
    </citation>
    <scope>NUCLEOTIDE SEQUENCE [LARGE SCALE GENOMIC DNA]</scope>
    <source>
        <strain evidence="6 7">DSM 26806</strain>
    </source>
</reference>
<dbReference type="Pfam" id="PF00698">
    <property type="entry name" value="Acyl_transf_1"/>
    <property type="match status" value="1"/>
</dbReference>
<sequence length="316" mass="34626">MRAALIFPGQGSQFLGMGRDLMQISMFKKRMQQVAASLQLPLDVLVDLKSKQMLLSTEIIQPYIFGISVALYEMMCAELSFQPLVVAGHSLGEYAALVAGGVLSFETGLQMVRLRGKYMSLAADKGQWKMAAVLGLSAEVVADICEEARHTTGEILRIANYNSPTQMVISGSVKAVEHASKLASERNAFRIAPLQVSGAFHTEAMQEANIAFLKVWSKEQLSSPKLPIVMNATGTQLTEVGDIDHAMRIQMISPVQWASSVRTIFQYAPDCLIEIGPGRVLSGLVKSMDRSQQILNVGNIQEWNMISKKLKPIHTA</sequence>
<dbReference type="SUPFAM" id="SSF52151">
    <property type="entry name" value="FabD/lysophospholipase-like"/>
    <property type="match status" value="1"/>
</dbReference>
<comment type="similarity">
    <text evidence="4">Belongs to the fabD family.</text>
</comment>
<feature type="domain" description="Malonyl-CoA:ACP transacylase (MAT)" evidence="5">
    <location>
        <begin position="6"/>
        <end position="301"/>
    </location>
</feature>
<dbReference type="InterPro" id="IPR024925">
    <property type="entry name" value="Malonyl_CoA-ACP_transAc"/>
</dbReference>
<organism evidence="6 7">
    <name type="scientific">Paenibacillus shirakamiensis</name>
    <dbReference type="NCBI Taxonomy" id="1265935"/>
    <lineage>
        <taxon>Bacteria</taxon>
        <taxon>Bacillati</taxon>
        <taxon>Bacillota</taxon>
        <taxon>Bacilli</taxon>
        <taxon>Bacillales</taxon>
        <taxon>Paenibacillaceae</taxon>
        <taxon>Paenibacillus</taxon>
    </lineage>
</organism>
<name>A0ABS4JHM0_9BACL</name>
<dbReference type="EMBL" id="JAGGLD010000002">
    <property type="protein sequence ID" value="MBP2000456.1"/>
    <property type="molecule type" value="Genomic_DNA"/>
</dbReference>
<dbReference type="GO" id="GO:0004314">
    <property type="term" value="F:[acyl-carrier-protein] S-malonyltransferase activity"/>
    <property type="evidence" value="ECO:0007669"/>
    <property type="project" value="UniProtKB-EC"/>
</dbReference>
<evidence type="ECO:0000256" key="3">
    <source>
        <dbReference type="ARBA" id="ARBA00048462"/>
    </source>
</evidence>
<gene>
    <name evidence="6" type="ORF">J2Z69_001487</name>
</gene>
<comment type="catalytic activity">
    <reaction evidence="3 4">
        <text>holo-[ACP] + malonyl-CoA = malonyl-[ACP] + CoA</text>
        <dbReference type="Rhea" id="RHEA:41792"/>
        <dbReference type="Rhea" id="RHEA-COMP:9623"/>
        <dbReference type="Rhea" id="RHEA-COMP:9685"/>
        <dbReference type="ChEBI" id="CHEBI:57287"/>
        <dbReference type="ChEBI" id="CHEBI:57384"/>
        <dbReference type="ChEBI" id="CHEBI:64479"/>
        <dbReference type="ChEBI" id="CHEBI:78449"/>
        <dbReference type="EC" id="2.3.1.39"/>
    </reaction>
</comment>
<dbReference type="Gene3D" id="3.40.366.10">
    <property type="entry name" value="Malonyl-Coenzyme A Acyl Carrier Protein, domain 2"/>
    <property type="match status" value="1"/>
</dbReference>
<dbReference type="EC" id="2.3.1.39" evidence="4"/>
<proteinExistence type="inferred from homology"/>
<dbReference type="InterPro" id="IPR050858">
    <property type="entry name" value="Mal-CoA-ACP_Trans/PKS_FabD"/>
</dbReference>
<dbReference type="InterPro" id="IPR001227">
    <property type="entry name" value="Ac_transferase_dom_sf"/>
</dbReference>
<evidence type="ECO:0000256" key="1">
    <source>
        <dbReference type="ARBA" id="ARBA00022679"/>
    </source>
</evidence>
<dbReference type="SMART" id="SM00827">
    <property type="entry name" value="PKS_AT"/>
    <property type="match status" value="1"/>
</dbReference>
<evidence type="ECO:0000256" key="2">
    <source>
        <dbReference type="ARBA" id="ARBA00023315"/>
    </source>
</evidence>
<keyword evidence="7" id="KW-1185">Reference proteome</keyword>
<protein>
    <recommendedName>
        <fullName evidence="4">Malonyl CoA-acyl carrier protein transacylase</fullName>
        <ecNumber evidence="4">2.3.1.39</ecNumber>
    </recommendedName>
</protein>
<dbReference type="PANTHER" id="PTHR42681:SF1">
    <property type="entry name" value="MALONYL-COA-ACYL CARRIER PROTEIN TRANSACYLASE, MITOCHONDRIAL"/>
    <property type="match status" value="1"/>
</dbReference>
<comment type="caution">
    <text evidence="6">The sequence shown here is derived from an EMBL/GenBank/DDBJ whole genome shotgun (WGS) entry which is preliminary data.</text>
</comment>
<dbReference type="SUPFAM" id="SSF55048">
    <property type="entry name" value="Probable ACP-binding domain of malonyl-CoA ACP transacylase"/>
    <property type="match status" value="1"/>
</dbReference>
<dbReference type="PANTHER" id="PTHR42681">
    <property type="entry name" value="MALONYL-COA-ACYL CARRIER PROTEIN TRANSACYLASE, MITOCHONDRIAL"/>
    <property type="match status" value="1"/>
</dbReference>
<dbReference type="InterPro" id="IPR004410">
    <property type="entry name" value="Malonyl_CoA-ACP_transAc_FabD"/>
</dbReference>